<evidence type="ECO:0000313" key="5">
    <source>
        <dbReference type="Proteomes" id="UP001163255"/>
    </source>
</evidence>
<keyword evidence="5" id="KW-1185">Reference proteome</keyword>
<sequence>MFHNSKHSLLLLCTLFGVLLNSFPAVAEEEIYEYKIKGNDEPVLLTEEKGGEGDSNVSTYRFSSLAHYYLRMESQEGVSYNNCNCDDCSHEASSSSQSRGHRISCFAHGIFSYRFSVNRICATEANAEPERDNTEGGKLMAMNLNDILRPLIECIKSRRSRDIAKYLFKDSRQRTMERLRVSTSTCIPNCKRAVCQSCQSSTPAYFSNRMAVLIPPAVLINSPDSETPDISPLAYISNPVITSNSQEYLEEISFELLFLRMDDAQSSREVEDGIMGNYRINLLNGQFRLTIPRENASDFEVTGNIFPETVPRSMFTRRRLGGGRRRTDWMFIPSMDLDPPEGLKIGGYHSHIMRRGESMTEEERRQFRVLPKDDAPEVPIESATLPGPDEGSNSGIMVYGATIILLYLILTLSEWADK</sequence>
<keyword evidence="2" id="KW-1133">Transmembrane helix</keyword>
<evidence type="ECO:0000256" key="1">
    <source>
        <dbReference type="SAM" id="MobiDB-lite"/>
    </source>
</evidence>
<protein>
    <submittedName>
        <fullName evidence="4">Uncharacterized protein</fullName>
    </submittedName>
</protein>
<feature type="signal peptide" evidence="3">
    <location>
        <begin position="1"/>
        <end position="27"/>
    </location>
</feature>
<name>A0ABY6GTJ5_9GAMM</name>
<gene>
    <name evidence="4" type="ORF">NX720_20990</name>
</gene>
<evidence type="ECO:0000256" key="2">
    <source>
        <dbReference type="SAM" id="Phobius"/>
    </source>
</evidence>
<evidence type="ECO:0000256" key="3">
    <source>
        <dbReference type="SAM" id="SignalP"/>
    </source>
</evidence>
<keyword evidence="2" id="KW-0812">Transmembrane</keyword>
<dbReference type="EMBL" id="CP103300">
    <property type="protein sequence ID" value="UYM15304.1"/>
    <property type="molecule type" value="Genomic_DNA"/>
</dbReference>
<keyword evidence="3" id="KW-0732">Signal</keyword>
<keyword evidence="2" id="KW-0472">Membrane</keyword>
<dbReference type="RefSeq" id="WP_262597247.1">
    <property type="nucleotide sequence ID" value="NZ_CP103300.1"/>
</dbReference>
<organism evidence="4 5">
    <name type="scientific">Endozoicomonas euniceicola</name>
    <dbReference type="NCBI Taxonomy" id="1234143"/>
    <lineage>
        <taxon>Bacteria</taxon>
        <taxon>Pseudomonadati</taxon>
        <taxon>Pseudomonadota</taxon>
        <taxon>Gammaproteobacteria</taxon>
        <taxon>Oceanospirillales</taxon>
        <taxon>Endozoicomonadaceae</taxon>
        <taxon>Endozoicomonas</taxon>
    </lineage>
</organism>
<reference evidence="4" key="1">
    <citation type="submission" date="2022-10" db="EMBL/GenBank/DDBJ databases">
        <title>Completed Genome Sequence of two octocoral isolated bacterium, Endozoicomonas euniceicola EF212T and Endozoicomonas gorgoniicola PS125T.</title>
        <authorList>
            <person name="Chiou Y.-J."/>
            <person name="Chen Y.-H."/>
        </authorList>
    </citation>
    <scope>NUCLEOTIDE SEQUENCE</scope>
    <source>
        <strain evidence="4">EF212</strain>
    </source>
</reference>
<proteinExistence type="predicted"/>
<accession>A0ABY6GTJ5</accession>
<evidence type="ECO:0000313" key="4">
    <source>
        <dbReference type="EMBL" id="UYM15304.1"/>
    </source>
</evidence>
<feature type="transmembrane region" description="Helical" evidence="2">
    <location>
        <begin position="396"/>
        <end position="416"/>
    </location>
</feature>
<feature type="region of interest" description="Disordered" evidence="1">
    <location>
        <begin position="371"/>
        <end position="391"/>
    </location>
</feature>
<feature type="chain" id="PRO_5046958664" evidence="3">
    <location>
        <begin position="28"/>
        <end position="418"/>
    </location>
</feature>
<dbReference type="Proteomes" id="UP001163255">
    <property type="component" value="Chromosome"/>
</dbReference>